<evidence type="ECO:0000313" key="3">
    <source>
        <dbReference type="EMBL" id="AEE95569.1"/>
    </source>
</evidence>
<protein>
    <submittedName>
        <fullName evidence="3">Oxidoreductase domain protein</fullName>
    </submittedName>
</protein>
<dbReference type="Pfam" id="PF22725">
    <property type="entry name" value="GFO_IDH_MocA_C3"/>
    <property type="match status" value="1"/>
</dbReference>
<organism evidence="3 4">
    <name type="scientific">Mahella australiensis (strain DSM 15567 / CIP 107919 / 50-1 BON)</name>
    <dbReference type="NCBI Taxonomy" id="697281"/>
    <lineage>
        <taxon>Bacteria</taxon>
        <taxon>Bacillati</taxon>
        <taxon>Bacillota</taxon>
        <taxon>Clostridia</taxon>
        <taxon>Thermoanaerobacterales</taxon>
        <taxon>Thermoanaerobacterales Family IV. Incertae Sedis</taxon>
        <taxon>Mahella</taxon>
    </lineage>
</organism>
<feature type="domain" description="GFO/IDH/MocA-like oxidoreductase" evidence="2">
    <location>
        <begin position="138"/>
        <end position="261"/>
    </location>
</feature>
<dbReference type="Gene3D" id="3.40.50.720">
    <property type="entry name" value="NAD(P)-binding Rossmann-like Domain"/>
    <property type="match status" value="1"/>
</dbReference>
<dbReference type="OrthoDB" id="240873at2"/>
<dbReference type="RefSeq" id="WP_013780002.1">
    <property type="nucleotide sequence ID" value="NC_015520.1"/>
</dbReference>
<gene>
    <name evidence="3" type="ordered locus">Mahau_0353</name>
</gene>
<feature type="domain" description="Gfo/Idh/MocA-like oxidoreductase N-terminal" evidence="1">
    <location>
        <begin position="2"/>
        <end position="129"/>
    </location>
</feature>
<dbReference type="SUPFAM" id="SSF55347">
    <property type="entry name" value="Glyceraldehyde-3-phosphate dehydrogenase-like, C-terminal domain"/>
    <property type="match status" value="1"/>
</dbReference>
<dbReference type="HOGENOM" id="CLU_023194_1_0_9"/>
<sequence length="359" mass="39547">MLNFGIIGCGRISPNHVKAIADNRQQARLVAVCDLEDAKMDAAIACYDKLMDSDTNTVKKYDDYMRLLADPDIDVVTIATYSGLHAEMAIDAMQAGKHVIVEKPMALSVADADRMIKVAEQVGVKMTVSFQNRFNKSVQKLRSALDAQRFGKLIHGVASMRWRRDAGYYSSADWRGTWAMDGGALMNQSIHNIDLLQWMMGDVDTAYGLADTFLNNIEAEDAAVAVLRFKSGALGIIEASNCIYPSNMEETLSVFGEKGTVQIGGMATNYLTHWEFSDGLDDEGEVLANYGENPANVYGFGHTPLFADFIYAVQNDRQPYITPAEGKKAMEVVLGIYKSVKTGQPVKFPIGDFSTLDMR</sequence>
<reference evidence="4" key="1">
    <citation type="submission" date="2010-11" db="EMBL/GenBank/DDBJ databases">
        <title>The complete genome of Mahella australiensis DSM 15567.</title>
        <authorList>
            <consortium name="US DOE Joint Genome Institute (JGI-PGF)"/>
            <person name="Lucas S."/>
            <person name="Copeland A."/>
            <person name="Lapidus A."/>
            <person name="Bruce D."/>
            <person name="Goodwin L."/>
            <person name="Pitluck S."/>
            <person name="Kyrpides N."/>
            <person name="Mavromatis K."/>
            <person name="Pagani I."/>
            <person name="Ivanova N."/>
            <person name="Teshima H."/>
            <person name="Brettin T."/>
            <person name="Detter J.C."/>
            <person name="Han C."/>
            <person name="Tapia R."/>
            <person name="Land M."/>
            <person name="Hauser L."/>
            <person name="Markowitz V."/>
            <person name="Cheng J.-F."/>
            <person name="Hugenholtz P."/>
            <person name="Woyke T."/>
            <person name="Wu D."/>
            <person name="Spring S."/>
            <person name="Pukall R."/>
            <person name="Steenblock K."/>
            <person name="Schneider S."/>
            <person name="Klenk H.-P."/>
            <person name="Eisen J.A."/>
        </authorList>
    </citation>
    <scope>NUCLEOTIDE SEQUENCE [LARGE SCALE GENOMIC DNA]</scope>
    <source>
        <strain evidence="4">DSM 15567 / CIP 107919 / 50-1 BON</strain>
    </source>
</reference>
<evidence type="ECO:0000259" key="2">
    <source>
        <dbReference type="Pfam" id="PF22725"/>
    </source>
</evidence>
<dbReference type="Pfam" id="PF01408">
    <property type="entry name" value="GFO_IDH_MocA"/>
    <property type="match status" value="1"/>
</dbReference>
<dbReference type="AlphaFoldDB" id="F3ZXR2"/>
<name>F3ZXR2_MAHA5</name>
<dbReference type="PANTHER" id="PTHR43249">
    <property type="entry name" value="UDP-N-ACETYL-2-AMINO-2-DEOXY-D-GLUCURONATE OXIDASE"/>
    <property type="match status" value="1"/>
</dbReference>
<dbReference type="GO" id="GO:0000166">
    <property type="term" value="F:nucleotide binding"/>
    <property type="evidence" value="ECO:0007669"/>
    <property type="project" value="InterPro"/>
</dbReference>
<dbReference type="Gene3D" id="3.30.360.10">
    <property type="entry name" value="Dihydrodipicolinate Reductase, domain 2"/>
    <property type="match status" value="1"/>
</dbReference>
<dbReference type="KEGG" id="mas:Mahau_0353"/>
<dbReference type="eggNOG" id="COG0673">
    <property type="taxonomic scope" value="Bacteria"/>
</dbReference>
<dbReference type="InterPro" id="IPR000683">
    <property type="entry name" value="Gfo/Idh/MocA-like_OxRdtase_N"/>
</dbReference>
<reference evidence="3 4" key="2">
    <citation type="journal article" date="2011" name="Stand. Genomic Sci.">
        <title>Complete genome sequence of Mahella australiensis type strain (50-1 BON).</title>
        <authorList>
            <person name="Sikorski J."/>
            <person name="Teshima H."/>
            <person name="Nolan M."/>
            <person name="Lucas S."/>
            <person name="Hammon N."/>
            <person name="Deshpande S."/>
            <person name="Cheng J.F."/>
            <person name="Pitluck S."/>
            <person name="Liolios K."/>
            <person name="Pagani I."/>
            <person name="Ivanova N."/>
            <person name="Huntemann M."/>
            <person name="Mavromatis K."/>
            <person name="Ovchinikova G."/>
            <person name="Pati A."/>
            <person name="Tapia R."/>
            <person name="Han C."/>
            <person name="Goodwin L."/>
            <person name="Chen A."/>
            <person name="Palaniappan K."/>
            <person name="Land M."/>
            <person name="Hauser L."/>
            <person name="Ngatchou-Djao O.D."/>
            <person name="Rohde M."/>
            <person name="Pukall R."/>
            <person name="Spring S."/>
            <person name="Abt B."/>
            <person name="Goker M."/>
            <person name="Detter J.C."/>
            <person name="Woyke T."/>
            <person name="Bristow J."/>
            <person name="Markowitz V."/>
            <person name="Hugenholtz P."/>
            <person name="Eisen J.A."/>
            <person name="Kyrpides N.C."/>
            <person name="Klenk H.P."/>
            <person name="Lapidus A."/>
        </authorList>
    </citation>
    <scope>NUCLEOTIDE SEQUENCE [LARGE SCALE GENOMIC DNA]</scope>
    <source>
        <strain evidence="4">DSM 15567 / CIP 107919 / 50-1 BON</strain>
    </source>
</reference>
<keyword evidence="4" id="KW-1185">Reference proteome</keyword>
<dbReference type="PANTHER" id="PTHR43249:SF1">
    <property type="entry name" value="D-GLUCOSIDE 3-DEHYDROGENASE"/>
    <property type="match status" value="1"/>
</dbReference>
<dbReference type="InterPro" id="IPR036291">
    <property type="entry name" value="NAD(P)-bd_dom_sf"/>
</dbReference>
<accession>F3ZXR2</accession>
<dbReference type="STRING" id="697281.Mahau_0353"/>
<evidence type="ECO:0000259" key="1">
    <source>
        <dbReference type="Pfam" id="PF01408"/>
    </source>
</evidence>
<dbReference type="SUPFAM" id="SSF51735">
    <property type="entry name" value="NAD(P)-binding Rossmann-fold domains"/>
    <property type="match status" value="1"/>
</dbReference>
<proteinExistence type="predicted"/>
<dbReference type="EMBL" id="CP002360">
    <property type="protein sequence ID" value="AEE95569.1"/>
    <property type="molecule type" value="Genomic_DNA"/>
</dbReference>
<dbReference type="Proteomes" id="UP000008457">
    <property type="component" value="Chromosome"/>
</dbReference>
<dbReference type="InterPro" id="IPR055170">
    <property type="entry name" value="GFO_IDH_MocA-like_dom"/>
</dbReference>
<evidence type="ECO:0000313" key="4">
    <source>
        <dbReference type="Proteomes" id="UP000008457"/>
    </source>
</evidence>
<dbReference type="InterPro" id="IPR052515">
    <property type="entry name" value="Gfo/Idh/MocA_Oxidoreductase"/>
</dbReference>